<feature type="transmembrane region" description="Helical" evidence="6">
    <location>
        <begin position="342"/>
        <end position="361"/>
    </location>
</feature>
<feature type="transmembrane region" description="Helical" evidence="6">
    <location>
        <begin position="115"/>
        <end position="134"/>
    </location>
</feature>
<keyword evidence="2" id="KW-1003">Cell membrane</keyword>
<proteinExistence type="predicted"/>
<feature type="transmembrane region" description="Helical" evidence="6">
    <location>
        <begin position="253"/>
        <end position="272"/>
    </location>
</feature>
<evidence type="ECO:0000259" key="7">
    <source>
        <dbReference type="Pfam" id="PF05425"/>
    </source>
</evidence>
<comment type="subcellular location">
    <subcellularLocation>
        <location evidence="1">Cell membrane</location>
        <topology evidence="1">Multi-pass membrane protein</topology>
    </subcellularLocation>
</comment>
<evidence type="ECO:0000256" key="4">
    <source>
        <dbReference type="ARBA" id="ARBA00022989"/>
    </source>
</evidence>
<gene>
    <name evidence="8" type="ORF">MU1_38210</name>
</gene>
<evidence type="ECO:0000256" key="2">
    <source>
        <dbReference type="ARBA" id="ARBA00022475"/>
    </source>
</evidence>
<feature type="transmembrane region" description="Helical" evidence="6">
    <location>
        <begin position="178"/>
        <end position="201"/>
    </location>
</feature>
<accession>A0ABQ6GJI2</accession>
<feature type="transmembrane region" description="Helical" evidence="6">
    <location>
        <begin position="146"/>
        <end position="166"/>
    </location>
</feature>
<keyword evidence="4 6" id="KW-1133">Transmembrane helix</keyword>
<evidence type="ECO:0000256" key="3">
    <source>
        <dbReference type="ARBA" id="ARBA00022692"/>
    </source>
</evidence>
<feature type="transmembrane region" description="Helical" evidence="6">
    <location>
        <begin position="86"/>
        <end position="103"/>
    </location>
</feature>
<dbReference type="Pfam" id="PF05425">
    <property type="entry name" value="CopD"/>
    <property type="match status" value="1"/>
</dbReference>
<comment type="caution">
    <text evidence="8">The sequence shown here is derived from an EMBL/GenBank/DDBJ whole genome shotgun (WGS) entry which is preliminary data.</text>
</comment>
<evidence type="ECO:0000313" key="9">
    <source>
        <dbReference type="Proteomes" id="UP001157114"/>
    </source>
</evidence>
<reference evidence="8 9" key="1">
    <citation type="submission" date="2023-03" db="EMBL/GenBank/DDBJ databases">
        <title>Draft genome sequence of the bacteria which degrade cell wall of Tricholomamatutake.</title>
        <authorList>
            <person name="Konishi Y."/>
            <person name="Fukuta Y."/>
            <person name="Shirasaka N."/>
        </authorList>
    </citation>
    <scope>NUCLEOTIDE SEQUENCE [LARGE SCALE GENOMIC DNA]</scope>
    <source>
        <strain evidence="9">mu1</strain>
    </source>
</reference>
<dbReference type="PANTHER" id="PTHR34820:SF4">
    <property type="entry name" value="INNER MEMBRANE PROTEIN YEBZ"/>
    <property type="match status" value="1"/>
</dbReference>
<keyword evidence="3 6" id="KW-0812">Transmembrane</keyword>
<dbReference type="InterPro" id="IPR008457">
    <property type="entry name" value="Cu-R_CopD_dom"/>
</dbReference>
<sequence length="362" mass="40507">MSYVSEALLYLCFAILTGTFILRIVPEHRRPEIRVPTWLLLVCALAIPLLEYVPIHDSAVLFAKDTDITYGEMVKSILLDLNNGKAWVWSAVASIGLAFLLGLPSFRNDKHMPKVSLFILLLLILWLGYASHATSLYGTKGWLVHTAHFLAITVWIGVLMVVSWFASDSRNWEAFLAWFSPLAIGCMLITFTAGILLMTFTTPQYVNSWMLPYGQMLLLKHLLIAPLLLFAYTNGFGYRKMLKQSNSFNPKPWLKGESVIALLLFIVTGALGQQTPPHNVKETLQTVSPSELFTTVYNGHFSPDLTLKLSIGLDSILMLAAALVMIYGFIQMYRDNKMLPAFIMGLMTTVFGYFALMFGVGS</sequence>
<evidence type="ECO:0000256" key="5">
    <source>
        <dbReference type="ARBA" id="ARBA00023136"/>
    </source>
</evidence>
<dbReference type="PANTHER" id="PTHR34820">
    <property type="entry name" value="INNER MEMBRANE PROTEIN YEBZ"/>
    <property type="match status" value="1"/>
</dbReference>
<protein>
    <recommendedName>
        <fullName evidence="7">Copper resistance protein D domain-containing protein</fullName>
    </recommendedName>
</protein>
<evidence type="ECO:0000313" key="8">
    <source>
        <dbReference type="EMBL" id="GLX69476.1"/>
    </source>
</evidence>
<organism evidence="8 9">
    <name type="scientific">Paenibacillus glycanilyticus</name>
    <dbReference type="NCBI Taxonomy" id="126569"/>
    <lineage>
        <taxon>Bacteria</taxon>
        <taxon>Bacillati</taxon>
        <taxon>Bacillota</taxon>
        <taxon>Bacilli</taxon>
        <taxon>Bacillales</taxon>
        <taxon>Paenibacillaceae</taxon>
        <taxon>Paenibacillus</taxon>
    </lineage>
</organism>
<dbReference type="RefSeq" id="WP_284240255.1">
    <property type="nucleotide sequence ID" value="NZ_BSSQ01000015.1"/>
</dbReference>
<feature type="transmembrane region" description="Helical" evidence="6">
    <location>
        <begin position="213"/>
        <end position="232"/>
    </location>
</feature>
<evidence type="ECO:0000256" key="6">
    <source>
        <dbReference type="SAM" id="Phobius"/>
    </source>
</evidence>
<keyword evidence="5 6" id="KW-0472">Membrane</keyword>
<dbReference type="EMBL" id="BSSQ01000015">
    <property type="protein sequence ID" value="GLX69476.1"/>
    <property type="molecule type" value="Genomic_DNA"/>
</dbReference>
<feature type="transmembrane region" description="Helical" evidence="6">
    <location>
        <begin position="37"/>
        <end position="55"/>
    </location>
</feature>
<keyword evidence="9" id="KW-1185">Reference proteome</keyword>
<feature type="transmembrane region" description="Helical" evidence="6">
    <location>
        <begin position="7"/>
        <end position="25"/>
    </location>
</feature>
<dbReference type="Proteomes" id="UP001157114">
    <property type="component" value="Unassembled WGS sequence"/>
</dbReference>
<dbReference type="InterPro" id="IPR032694">
    <property type="entry name" value="CopC/D"/>
</dbReference>
<name>A0ABQ6GJI2_9BACL</name>
<evidence type="ECO:0000256" key="1">
    <source>
        <dbReference type="ARBA" id="ARBA00004651"/>
    </source>
</evidence>
<feature type="domain" description="Copper resistance protein D" evidence="7">
    <location>
        <begin position="174"/>
        <end position="271"/>
    </location>
</feature>
<feature type="transmembrane region" description="Helical" evidence="6">
    <location>
        <begin position="309"/>
        <end position="330"/>
    </location>
</feature>